<feature type="transmembrane region" description="Helical" evidence="2">
    <location>
        <begin position="137"/>
        <end position="161"/>
    </location>
</feature>
<dbReference type="VEuPathDB" id="FungiDB:ATEG_01117"/>
<keyword evidence="2" id="KW-1133">Transmembrane helix</keyword>
<reference evidence="4" key="1">
    <citation type="submission" date="2005-09" db="EMBL/GenBank/DDBJ databases">
        <title>Annotation of the Aspergillus terreus NIH2624 genome.</title>
        <authorList>
            <person name="Birren B.W."/>
            <person name="Lander E.S."/>
            <person name="Galagan J.E."/>
            <person name="Nusbaum C."/>
            <person name="Devon K."/>
            <person name="Henn M."/>
            <person name="Ma L.-J."/>
            <person name="Jaffe D.B."/>
            <person name="Butler J."/>
            <person name="Alvarez P."/>
            <person name="Gnerre S."/>
            <person name="Grabherr M."/>
            <person name="Kleber M."/>
            <person name="Mauceli E.W."/>
            <person name="Brockman W."/>
            <person name="Rounsley S."/>
            <person name="Young S.K."/>
            <person name="LaButti K."/>
            <person name="Pushparaj V."/>
            <person name="DeCaprio D."/>
            <person name="Crawford M."/>
            <person name="Koehrsen M."/>
            <person name="Engels R."/>
            <person name="Montgomery P."/>
            <person name="Pearson M."/>
            <person name="Howarth C."/>
            <person name="Larson L."/>
            <person name="Luoma S."/>
            <person name="White J."/>
            <person name="Alvarado L."/>
            <person name="Kodira C.D."/>
            <person name="Zeng Q."/>
            <person name="Oleary S."/>
            <person name="Yandava C."/>
            <person name="Denning D.W."/>
            <person name="Nierman W.C."/>
            <person name="Milne T."/>
            <person name="Madden K."/>
        </authorList>
    </citation>
    <scope>NUCLEOTIDE SEQUENCE [LARGE SCALE GENOMIC DNA]</scope>
    <source>
        <strain evidence="4">NIH 2624 / FGSC A1156</strain>
    </source>
</reference>
<dbReference type="GeneID" id="4315538"/>
<keyword evidence="2" id="KW-0472">Membrane</keyword>
<dbReference type="RefSeq" id="XP_001208482.1">
    <property type="nucleotide sequence ID" value="XM_001208482.1"/>
</dbReference>
<accession>Q0CYW7</accession>
<evidence type="ECO:0000256" key="2">
    <source>
        <dbReference type="SAM" id="Phobius"/>
    </source>
</evidence>
<dbReference type="Proteomes" id="UP000007963">
    <property type="component" value="Unassembled WGS sequence"/>
</dbReference>
<dbReference type="HOGENOM" id="CLU_1371930_0_0_1"/>
<evidence type="ECO:0000313" key="3">
    <source>
        <dbReference type="EMBL" id="EAU37874.1"/>
    </source>
</evidence>
<protein>
    <submittedName>
        <fullName evidence="3">Uncharacterized protein</fullName>
    </submittedName>
</protein>
<feature type="compositionally biased region" description="Basic and acidic residues" evidence="1">
    <location>
        <begin position="59"/>
        <end position="70"/>
    </location>
</feature>
<sequence>MAQSEALSPPRDSGQGRQGGREEERALGAEDAEEKRSLHTRGWRKQTRPEGGGSGIVTETERVAPREGLHGDAGGQAEAIPPFHGGRDSCFFPSLFSPRNPLGEEEEGERVSLLLGKDFLRTQSGGSEIIRLRIVKILTAALAYLFLAPFYCWVPMMLWYLSDSATQCAVQRGRISLPPSTPEHEVEPIGESRKAIWLN</sequence>
<dbReference type="EMBL" id="CH476595">
    <property type="protein sequence ID" value="EAU37874.1"/>
    <property type="molecule type" value="Genomic_DNA"/>
</dbReference>
<gene>
    <name evidence="3" type="ORF">ATEG_01117</name>
</gene>
<proteinExistence type="predicted"/>
<name>Q0CYW7_ASPTN</name>
<feature type="compositionally biased region" description="Basic and acidic residues" evidence="1">
    <location>
        <begin position="19"/>
        <end position="37"/>
    </location>
</feature>
<keyword evidence="2" id="KW-0812">Transmembrane</keyword>
<evidence type="ECO:0000313" key="4">
    <source>
        <dbReference type="Proteomes" id="UP000007963"/>
    </source>
</evidence>
<evidence type="ECO:0000256" key="1">
    <source>
        <dbReference type="SAM" id="MobiDB-lite"/>
    </source>
</evidence>
<dbReference type="AlphaFoldDB" id="Q0CYW7"/>
<feature type="region of interest" description="Disordered" evidence="1">
    <location>
        <begin position="1"/>
        <end position="80"/>
    </location>
</feature>
<organism evidence="3 4">
    <name type="scientific">Aspergillus terreus (strain NIH 2624 / FGSC A1156)</name>
    <dbReference type="NCBI Taxonomy" id="341663"/>
    <lineage>
        <taxon>Eukaryota</taxon>
        <taxon>Fungi</taxon>
        <taxon>Dikarya</taxon>
        <taxon>Ascomycota</taxon>
        <taxon>Pezizomycotina</taxon>
        <taxon>Eurotiomycetes</taxon>
        <taxon>Eurotiomycetidae</taxon>
        <taxon>Eurotiales</taxon>
        <taxon>Aspergillaceae</taxon>
        <taxon>Aspergillus</taxon>
        <taxon>Aspergillus subgen. Circumdati</taxon>
    </lineage>
</organism>